<keyword evidence="1" id="KW-0805">Transcription regulation</keyword>
<dbReference type="PROSITE" id="PS50977">
    <property type="entry name" value="HTH_TETR_2"/>
    <property type="match status" value="1"/>
</dbReference>
<name>D2R875_PIRSD</name>
<evidence type="ECO:0000313" key="7">
    <source>
        <dbReference type="Proteomes" id="UP000001887"/>
    </source>
</evidence>
<dbReference type="GO" id="GO:0000976">
    <property type="term" value="F:transcription cis-regulatory region binding"/>
    <property type="evidence" value="ECO:0007669"/>
    <property type="project" value="TreeGrafter"/>
</dbReference>
<dbReference type="AlphaFoldDB" id="D2R875"/>
<dbReference type="Proteomes" id="UP000001887">
    <property type="component" value="Chromosome"/>
</dbReference>
<dbReference type="PANTHER" id="PTHR30055:SF234">
    <property type="entry name" value="HTH-TYPE TRANSCRIPTIONAL REGULATOR BETI"/>
    <property type="match status" value="1"/>
</dbReference>
<dbReference type="SUPFAM" id="SSF46689">
    <property type="entry name" value="Homeodomain-like"/>
    <property type="match status" value="1"/>
</dbReference>
<evidence type="ECO:0000256" key="3">
    <source>
        <dbReference type="ARBA" id="ARBA00023163"/>
    </source>
</evidence>
<accession>D2R875</accession>
<dbReference type="Gene3D" id="1.10.357.10">
    <property type="entry name" value="Tetracycline Repressor, domain 2"/>
    <property type="match status" value="1"/>
</dbReference>
<dbReference type="PRINTS" id="PR00455">
    <property type="entry name" value="HTHTETR"/>
</dbReference>
<proteinExistence type="predicted"/>
<dbReference type="InterPro" id="IPR009057">
    <property type="entry name" value="Homeodomain-like_sf"/>
</dbReference>
<sequence length="244" mass="27694">MSTLTRKQREIREREQLILDISRRMLVEQGYAGLSMDRLADQTEYSKGVIYQHFASKEDLVMALAVQSAEARTQLFERATKFEGRPRERMLAIGVAGELFIRLHPYHAQSEQIVKMAGLDERATPERRSAMLSQEGCCFGVVKSVVDDAVQVGDLQLPASLTTADIVLALWALNFGGQAIIHTDRDLLVKFGITMPYNTIRMHCQTLLDGYGWRPLFTEWDYEATYRRILRDLFAEESLAAGMA</sequence>
<protein>
    <submittedName>
        <fullName evidence="6">Transcriptional regulator, TetR family</fullName>
    </submittedName>
</protein>
<dbReference type="KEGG" id="psl:Psta_1008"/>
<feature type="domain" description="HTH tetR-type" evidence="5">
    <location>
        <begin position="12"/>
        <end position="72"/>
    </location>
</feature>
<evidence type="ECO:0000256" key="4">
    <source>
        <dbReference type="PROSITE-ProRule" id="PRU00335"/>
    </source>
</evidence>
<keyword evidence="7" id="KW-1185">Reference proteome</keyword>
<gene>
    <name evidence="6" type="ordered locus">Psta_1008</name>
</gene>
<dbReference type="InterPro" id="IPR001647">
    <property type="entry name" value="HTH_TetR"/>
</dbReference>
<evidence type="ECO:0000256" key="2">
    <source>
        <dbReference type="ARBA" id="ARBA00023125"/>
    </source>
</evidence>
<dbReference type="PANTHER" id="PTHR30055">
    <property type="entry name" value="HTH-TYPE TRANSCRIPTIONAL REGULATOR RUTR"/>
    <property type="match status" value="1"/>
</dbReference>
<dbReference type="OrthoDB" id="9814200at2"/>
<dbReference type="HOGENOM" id="CLU_075824_0_0_0"/>
<keyword evidence="2 4" id="KW-0238">DNA-binding</keyword>
<dbReference type="STRING" id="530564.Psta_1008"/>
<dbReference type="Pfam" id="PF00440">
    <property type="entry name" value="TetR_N"/>
    <property type="match status" value="1"/>
</dbReference>
<evidence type="ECO:0000313" key="6">
    <source>
        <dbReference type="EMBL" id="ADB15692.1"/>
    </source>
</evidence>
<dbReference type="EMBL" id="CP001848">
    <property type="protein sequence ID" value="ADB15692.1"/>
    <property type="molecule type" value="Genomic_DNA"/>
</dbReference>
<dbReference type="InterPro" id="IPR050109">
    <property type="entry name" value="HTH-type_TetR-like_transc_reg"/>
</dbReference>
<evidence type="ECO:0000259" key="5">
    <source>
        <dbReference type="PROSITE" id="PS50977"/>
    </source>
</evidence>
<evidence type="ECO:0000256" key="1">
    <source>
        <dbReference type="ARBA" id="ARBA00023015"/>
    </source>
</evidence>
<feature type="DNA-binding region" description="H-T-H motif" evidence="4">
    <location>
        <begin position="35"/>
        <end position="54"/>
    </location>
</feature>
<organism evidence="6 7">
    <name type="scientific">Pirellula staleyi (strain ATCC 27377 / DSM 6068 / ICPB 4128)</name>
    <name type="common">Pirella staleyi</name>
    <dbReference type="NCBI Taxonomy" id="530564"/>
    <lineage>
        <taxon>Bacteria</taxon>
        <taxon>Pseudomonadati</taxon>
        <taxon>Planctomycetota</taxon>
        <taxon>Planctomycetia</taxon>
        <taxon>Pirellulales</taxon>
        <taxon>Pirellulaceae</taxon>
        <taxon>Pirellula</taxon>
    </lineage>
</organism>
<keyword evidence="3" id="KW-0804">Transcription</keyword>
<dbReference type="GO" id="GO:0003700">
    <property type="term" value="F:DNA-binding transcription factor activity"/>
    <property type="evidence" value="ECO:0007669"/>
    <property type="project" value="TreeGrafter"/>
</dbReference>
<reference evidence="6 7" key="1">
    <citation type="journal article" date="2009" name="Stand. Genomic Sci.">
        <title>Complete genome sequence of Pirellula staleyi type strain (ATCC 27377).</title>
        <authorList>
            <person name="Clum A."/>
            <person name="Tindall B.J."/>
            <person name="Sikorski J."/>
            <person name="Ivanova N."/>
            <person name="Mavrommatis K."/>
            <person name="Lucas S."/>
            <person name="Glavina del Rio T."/>
            <person name="Nolan M."/>
            <person name="Chen F."/>
            <person name="Tice H."/>
            <person name="Pitluck S."/>
            <person name="Cheng J.F."/>
            <person name="Chertkov O."/>
            <person name="Brettin T."/>
            <person name="Han C."/>
            <person name="Detter J.C."/>
            <person name="Kuske C."/>
            <person name="Bruce D."/>
            <person name="Goodwin L."/>
            <person name="Ovchinikova G."/>
            <person name="Pati A."/>
            <person name="Mikhailova N."/>
            <person name="Chen A."/>
            <person name="Palaniappan K."/>
            <person name="Land M."/>
            <person name="Hauser L."/>
            <person name="Chang Y.J."/>
            <person name="Jeffries C.D."/>
            <person name="Chain P."/>
            <person name="Rohde M."/>
            <person name="Goker M."/>
            <person name="Bristow J."/>
            <person name="Eisen J.A."/>
            <person name="Markowitz V."/>
            <person name="Hugenholtz P."/>
            <person name="Kyrpides N.C."/>
            <person name="Klenk H.P."/>
            <person name="Lapidus A."/>
        </authorList>
    </citation>
    <scope>NUCLEOTIDE SEQUENCE [LARGE SCALE GENOMIC DNA]</scope>
    <source>
        <strain evidence="7">ATCC 27377 / DSM 6068 / ICPB 4128</strain>
    </source>
</reference>
<dbReference type="eggNOG" id="COG1309">
    <property type="taxonomic scope" value="Bacteria"/>
</dbReference>